<dbReference type="Pfam" id="PF07841">
    <property type="entry name" value="DM4_12"/>
    <property type="match status" value="1"/>
</dbReference>
<keyword evidence="2" id="KW-1185">Reference proteome</keyword>
<dbReference type="RefSeq" id="XP_030385845.1">
    <property type="nucleotide sequence ID" value="XM_030529985.1"/>
</dbReference>
<dbReference type="PANTHER" id="PTHR21398:SF11">
    <property type="entry name" value="HDC15381-RELATED"/>
    <property type="match status" value="1"/>
</dbReference>
<dbReference type="AlphaFoldDB" id="A0A6J2UCN6"/>
<gene>
    <name evidence="3" type="primary">LOC115632738</name>
</gene>
<evidence type="ECO:0000313" key="2">
    <source>
        <dbReference type="Proteomes" id="UP000504634"/>
    </source>
</evidence>
<dbReference type="InterPro" id="IPR006631">
    <property type="entry name" value="DM4_12"/>
</dbReference>
<dbReference type="SMART" id="SM00718">
    <property type="entry name" value="DM4_12"/>
    <property type="match status" value="1"/>
</dbReference>
<evidence type="ECO:0000256" key="1">
    <source>
        <dbReference type="SAM" id="SignalP"/>
    </source>
</evidence>
<sequence>MTRLLIALLITLPTLFGISQATSNLTEFLQHRQKRWLIFENRGSIKFAVGPTMPIPLGDKVSWRSLVLSYNLHGFQHNLPTEPTWPWDKWETLFARSMQAMRRNIERRTASGAVRYPDDARELVYTAFEEYTTRRAGGKDPNLGRQCLLRSICENAQIHQHVGVFSELLNIVLSPGKADLDASYHDAYEAGKSGANCLRLFKACPRGANILDEYLIVEAD</sequence>
<reference evidence="3" key="1">
    <citation type="submission" date="2025-08" db="UniProtKB">
        <authorList>
            <consortium name="RefSeq"/>
        </authorList>
    </citation>
    <scope>IDENTIFICATION</scope>
    <source>
        <strain evidence="3">11010-0011.00</strain>
        <tissue evidence="3">Whole body</tissue>
    </source>
</reference>
<protein>
    <submittedName>
        <fullName evidence="3">Uncharacterized protein LOC115632738</fullName>
    </submittedName>
</protein>
<feature type="signal peptide" evidence="1">
    <location>
        <begin position="1"/>
        <end position="21"/>
    </location>
</feature>
<dbReference type="OrthoDB" id="6358587at2759"/>
<name>A0A6J2UCN6_DROLE</name>
<organism evidence="2 3">
    <name type="scientific">Drosophila lebanonensis</name>
    <name type="common">Fruit fly</name>
    <name type="synonym">Scaptodrosophila lebanonensis</name>
    <dbReference type="NCBI Taxonomy" id="7225"/>
    <lineage>
        <taxon>Eukaryota</taxon>
        <taxon>Metazoa</taxon>
        <taxon>Ecdysozoa</taxon>
        <taxon>Arthropoda</taxon>
        <taxon>Hexapoda</taxon>
        <taxon>Insecta</taxon>
        <taxon>Pterygota</taxon>
        <taxon>Neoptera</taxon>
        <taxon>Endopterygota</taxon>
        <taxon>Diptera</taxon>
        <taxon>Brachycera</taxon>
        <taxon>Muscomorpha</taxon>
        <taxon>Ephydroidea</taxon>
        <taxon>Drosophilidae</taxon>
        <taxon>Scaptodrosophila</taxon>
    </lineage>
</organism>
<proteinExistence type="predicted"/>
<evidence type="ECO:0000313" key="3">
    <source>
        <dbReference type="RefSeq" id="XP_030385845.1"/>
    </source>
</evidence>
<dbReference type="GeneID" id="115632738"/>
<keyword evidence="1" id="KW-0732">Signal</keyword>
<dbReference type="PANTHER" id="PTHR21398">
    <property type="entry name" value="AGAP007094-PA"/>
    <property type="match status" value="1"/>
</dbReference>
<accession>A0A6J2UCN6</accession>
<feature type="chain" id="PRO_5027017737" evidence="1">
    <location>
        <begin position="22"/>
        <end position="220"/>
    </location>
</feature>
<dbReference type="Proteomes" id="UP000504634">
    <property type="component" value="Unplaced"/>
</dbReference>